<reference evidence="6 7" key="1">
    <citation type="submission" date="2020-07" db="EMBL/GenBank/DDBJ databases">
        <authorList>
            <person name="Criscuolo A."/>
        </authorList>
    </citation>
    <scope>NUCLEOTIDE SEQUENCE [LARGE SCALE GENOMIC DNA]</scope>
    <source>
        <strain evidence="6">CIP107946</strain>
    </source>
</reference>
<evidence type="ECO:0000256" key="4">
    <source>
        <dbReference type="ARBA" id="ARBA00022840"/>
    </source>
</evidence>
<feature type="domain" description="ABC transporter" evidence="5">
    <location>
        <begin position="3"/>
        <end position="230"/>
    </location>
</feature>
<dbReference type="GO" id="GO:0005524">
    <property type="term" value="F:ATP binding"/>
    <property type="evidence" value="ECO:0007669"/>
    <property type="project" value="UniProtKB-KW"/>
</dbReference>
<evidence type="ECO:0000313" key="7">
    <source>
        <dbReference type="Proteomes" id="UP000588186"/>
    </source>
</evidence>
<dbReference type="Pfam" id="PF00005">
    <property type="entry name" value="ABC_tran"/>
    <property type="match status" value="1"/>
</dbReference>
<evidence type="ECO:0000256" key="1">
    <source>
        <dbReference type="ARBA" id="ARBA00005417"/>
    </source>
</evidence>
<dbReference type="InterPro" id="IPR027417">
    <property type="entry name" value="P-loop_NTPase"/>
</dbReference>
<name>A0A6V7R9U2_9BACL</name>
<comment type="caution">
    <text evidence="6">The sequence shown here is derived from an EMBL/GenBank/DDBJ whole genome shotgun (WGS) entry which is preliminary data.</text>
</comment>
<evidence type="ECO:0000256" key="3">
    <source>
        <dbReference type="ARBA" id="ARBA00022741"/>
    </source>
</evidence>
<keyword evidence="4 6" id="KW-0067">ATP-binding</keyword>
<proteinExistence type="inferred from homology"/>
<dbReference type="AlphaFoldDB" id="A0A6V7R9U2"/>
<evidence type="ECO:0000259" key="5">
    <source>
        <dbReference type="PROSITE" id="PS50893"/>
    </source>
</evidence>
<dbReference type="RefSeq" id="WP_186077016.1">
    <property type="nucleotide sequence ID" value="NZ_CAJEWB010000007.1"/>
</dbReference>
<dbReference type="InterPro" id="IPR017871">
    <property type="entry name" value="ABC_transporter-like_CS"/>
</dbReference>
<evidence type="ECO:0000256" key="2">
    <source>
        <dbReference type="ARBA" id="ARBA00022448"/>
    </source>
</evidence>
<dbReference type="EMBL" id="CAJEWB010000007">
    <property type="protein sequence ID" value="CAD2073913.1"/>
    <property type="molecule type" value="Genomic_DNA"/>
</dbReference>
<dbReference type="Gene3D" id="3.40.50.300">
    <property type="entry name" value="P-loop containing nucleotide triphosphate hydrolases"/>
    <property type="match status" value="1"/>
</dbReference>
<dbReference type="PANTHER" id="PTHR42711">
    <property type="entry name" value="ABC TRANSPORTER ATP-BINDING PROTEIN"/>
    <property type="match status" value="1"/>
</dbReference>
<keyword evidence="3" id="KW-0547">Nucleotide-binding</keyword>
<dbReference type="SMART" id="SM00382">
    <property type="entry name" value="AAA"/>
    <property type="match status" value="1"/>
</dbReference>
<dbReference type="Pfam" id="PF13732">
    <property type="entry name" value="DrrA1-3_C"/>
    <property type="match status" value="1"/>
</dbReference>
<dbReference type="InterPro" id="IPR003593">
    <property type="entry name" value="AAA+_ATPase"/>
</dbReference>
<dbReference type="PANTHER" id="PTHR42711:SF5">
    <property type="entry name" value="ABC TRANSPORTER ATP-BINDING PROTEIN NATA"/>
    <property type="match status" value="1"/>
</dbReference>
<dbReference type="GO" id="GO:0016887">
    <property type="term" value="F:ATP hydrolysis activity"/>
    <property type="evidence" value="ECO:0007669"/>
    <property type="project" value="InterPro"/>
</dbReference>
<dbReference type="PROSITE" id="PS50893">
    <property type="entry name" value="ABC_TRANSPORTER_2"/>
    <property type="match status" value="1"/>
</dbReference>
<keyword evidence="7" id="KW-1185">Reference proteome</keyword>
<dbReference type="InterPro" id="IPR050763">
    <property type="entry name" value="ABC_transporter_ATP-binding"/>
</dbReference>
<evidence type="ECO:0000313" key="6">
    <source>
        <dbReference type="EMBL" id="CAD2073913.1"/>
    </source>
</evidence>
<dbReference type="Proteomes" id="UP000588186">
    <property type="component" value="Unassembled WGS sequence"/>
</dbReference>
<comment type="similarity">
    <text evidence="1">Belongs to the ABC transporter superfamily.</text>
</comment>
<organism evidence="6 7">
    <name type="scientific">Phocicoccus pinnipedialis</name>
    <dbReference type="NCBI Taxonomy" id="110845"/>
    <lineage>
        <taxon>Bacteria</taxon>
        <taxon>Bacillati</taxon>
        <taxon>Bacillota</taxon>
        <taxon>Bacilli</taxon>
        <taxon>Bacillales</taxon>
        <taxon>Salinicoccaceae</taxon>
        <taxon>Phocicoccus</taxon>
    </lineage>
</organism>
<dbReference type="PROSITE" id="PS00211">
    <property type="entry name" value="ABC_TRANSPORTER_1"/>
    <property type="match status" value="1"/>
</dbReference>
<gene>
    <name evidence="6" type="primary">drrA_3</name>
    <name evidence="6" type="ORF">JEOPIN946_00766</name>
</gene>
<keyword evidence="2" id="KW-0813">Transport</keyword>
<protein>
    <submittedName>
        <fullName evidence="6">Daunorubicin/doxorubicin resistance ATP-binding protein DrrA</fullName>
    </submittedName>
</protein>
<accession>A0A6V7R9U2</accession>
<dbReference type="InterPro" id="IPR025302">
    <property type="entry name" value="DrrA1/2-like_C"/>
</dbReference>
<dbReference type="SUPFAM" id="SSF52540">
    <property type="entry name" value="P-loop containing nucleoside triphosphate hydrolases"/>
    <property type="match status" value="1"/>
</dbReference>
<dbReference type="InterPro" id="IPR003439">
    <property type="entry name" value="ABC_transporter-like_ATP-bd"/>
</dbReference>
<sequence length="297" mass="33558">MGLSIKNLTMRFNEHTAVDDLSLHVEQGEMYGFLGGNGAGKTTTFRMILNLLKPTSGSITWNDKHINYDVTDMIGYLPEDRGLHPKLTVEEQVTYLGRLKGMSQKDSKDALKYWLKRFDVSENFSKKIGSLSKGNQQKIQLIASIIHNPKLIILDEPFSGLDPVNVELLKEAVKELNKNGATIIFSSHRMEHVEELCESICILNKGKQVLSGKISDIKRSYKEKRMTIVGNYDLAFLENAPGVLEYTKMNETVILKIAEESYAKDIYETISSLGYFKKISVEDPTLNEIFIEKVGKN</sequence>